<dbReference type="PANTHER" id="PTHR36837:SF4">
    <property type="entry name" value="BLR0908 PROTEIN"/>
    <property type="match status" value="1"/>
</dbReference>
<dbReference type="Proteomes" id="UP001375743">
    <property type="component" value="Unassembled WGS sequence"/>
</dbReference>
<accession>A0ABU8XUR5</accession>
<proteinExistence type="predicted"/>
<dbReference type="InterPro" id="IPR029058">
    <property type="entry name" value="AB_hydrolase_fold"/>
</dbReference>
<evidence type="ECO:0000313" key="3">
    <source>
        <dbReference type="Proteomes" id="UP001375743"/>
    </source>
</evidence>
<gene>
    <name evidence="2" type="ORF">U1T56_17380</name>
</gene>
<protein>
    <submittedName>
        <fullName evidence="2">Alpha/beta fold hydrolase</fullName>
    </submittedName>
</protein>
<keyword evidence="3" id="KW-1185">Reference proteome</keyword>
<dbReference type="RefSeq" id="WP_418160778.1">
    <property type="nucleotide sequence ID" value="NZ_JBBLZC010000020.1"/>
</dbReference>
<dbReference type="InterPro" id="IPR000073">
    <property type="entry name" value="AB_hydrolase_1"/>
</dbReference>
<dbReference type="EMBL" id="JBBLZC010000020">
    <property type="protein sequence ID" value="MEK0084928.1"/>
    <property type="molecule type" value="Genomic_DNA"/>
</dbReference>
<feature type="domain" description="AB hydrolase-1" evidence="1">
    <location>
        <begin position="135"/>
        <end position="171"/>
    </location>
</feature>
<organism evidence="2 3">
    <name type="scientific">Benzoatithermus flavus</name>
    <dbReference type="NCBI Taxonomy" id="3108223"/>
    <lineage>
        <taxon>Bacteria</taxon>
        <taxon>Pseudomonadati</taxon>
        <taxon>Pseudomonadota</taxon>
        <taxon>Alphaproteobacteria</taxon>
        <taxon>Geminicoccales</taxon>
        <taxon>Geminicoccaceae</taxon>
        <taxon>Benzoatithermus</taxon>
    </lineage>
</organism>
<dbReference type="GO" id="GO:0016787">
    <property type="term" value="F:hydrolase activity"/>
    <property type="evidence" value="ECO:0007669"/>
    <property type="project" value="UniProtKB-KW"/>
</dbReference>
<dbReference type="SUPFAM" id="SSF53474">
    <property type="entry name" value="alpha/beta-Hydrolases"/>
    <property type="match status" value="1"/>
</dbReference>
<dbReference type="PRINTS" id="PR00111">
    <property type="entry name" value="ABHYDROLASE"/>
</dbReference>
<reference evidence="2 3" key="1">
    <citation type="submission" date="2024-01" db="EMBL/GenBank/DDBJ databases">
        <title>Multi-omics insights into the function and evolution of sodium benzoate biodegradation pathways in Benzoatithermus flavus gen. nov., sp. nov. from hot spring.</title>
        <authorList>
            <person name="Hu C.-J."/>
            <person name="Li W.-J."/>
        </authorList>
    </citation>
    <scope>NUCLEOTIDE SEQUENCE [LARGE SCALE GENOMIC DNA]</scope>
    <source>
        <strain evidence="2 3">SYSU G07066</strain>
    </source>
</reference>
<comment type="caution">
    <text evidence="2">The sequence shown here is derived from an EMBL/GenBank/DDBJ whole genome shotgun (WGS) entry which is preliminary data.</text>
</comment>
<evidence type="ECO:0000313" key="2">
    <source>
        <dbReference type="EMBL" id="MEK0084928.1"/>
    </source>
</evidence>
<name>A0ABU8XUR5_9PROT</name>
<evidence type="ECO:0000259" key="1">
    <source>
        <dbReference type="Pfam" id="PF00561"/>
    </source>
</evidence>
<keyword evidence="2" id="KW-0378">Hydrolase</keyword>
<sequence length="364" mass="38635">MRHSPDVAGLSGHPLALAFAWSDRLRRARGRALDRIGVGPDETPAEIVLAKDGMRLRAYGGPPGGPSLLIVPAPIKRHYIWDLTPGRSVVRTALAAGFAVHLLEWTGPEGEAAGYGLEEVIEQLIGAAADHARAPHDGAVLLAGHSLGGTLATLFAARHPERVRGLVLIEAPLRFAPEAGRLAALARALPRAPAPVEAVAMGAVPGSFLSLAGTLADPVEFYPARWGDAVASAGDPEALVTHLRVLRWALDELPMPGRLFAETADRLFRDDAFARGTLVLAGERVGPERLVLPIATVLDRSSRLVPPAAVLPVLERTPASWTVLWHGQETGTALRHVGALVGRRAQLDLWPGLWGRLAATWGRG</sequence>
<dbReference type="Pfam" id="PF00561">
    <property type="entry name" value="Abhydrolase_1"/>
    <property type="match status" value="1"/>
</dbReference>
<dbReference type="Gene3D" id="3.40.50.1820">
    <property type="entry name" value="alpha/beta hydrolase"/>
    <property type="match status" value="1"/>
</dbReference>
<dbReference type="InterPro" id="IPR051321">
    <property type="entry name" value="PHA/PHB_synthase"/>
</dbReference>
<dbReference type="PANTHER" id="PTHR36837">
    <property type="entry name" value="POLY(3-HYDROXYALKANOATE) POLYMERASE SUBUNIT PHAC"/>
    <property type="match status" value="1"/>
</dbReference>